<evidence type="ECO:0000256" key="1">
    <source>
        <dbReference type="ARBA" id="ARBA00004613"/>
    </source>
</evidence>
<dbReference type="GO" id="GO:0005576">
    <property type="term" value="C:extracellular region"/>
    <property type="evidence" value="ECO:0007669"/>
    <property type="project" value="UniProtKB-SubCell"/>
</dbReference>
<dbReference type="Proteomes" id="UP000035680">
    <property type="component" value="Unassembled WGS sequence"/>
</dbReference>
<evidence type="ECO:0000313" key="8">
    <source>
        <dbReference type="Proteomes" id="UP000035680"/>
    </source>
</evidence>
<feature type="signal peptide" evidence="7">
    <location>
        <begin position="1"/>
        <end position="27"/>
    </location>
</feature>
<evidence type="ECO:0000256" key="4">
    <source>
        <dbReference type="ARBA" id="ARBA00022685"/>
    </source>
</evidence>
<dbReference type="InterPro" id="IPR051041">
    <property type="entry name" value="FMRFamide-related_np"/>
</dbReference>
<dbReference type="GO" id="GO:0007218">
    <property type="term" value="P:neuropeptide signaling pathway"/>
    <property type="evidence" value="ECO:0007669"/>
    <property type="project" value="UniProtKB-KW"/>
</dbReference>
<reference evidence="9" key="2">
    <citation type="submission" date="2015-08" db="UniProtKB">
        <authorList>
            <consortium name="WormBaseParasite"/>
        </authorList>
    </citation>
    <scope>IDENTIFICATION</scope>
</reference>
<evidence type="ECO:0000256" key="5">
    <source>
        <dbReference type="ARBA" id="ARBA00022815"/>
    </source>
</evidence>
<reference evidence="8" key="1">
    <citation type="submission" date="2014-07" db="EMBL/GenBank/DDBJ databases">
        <authorList>
            <person name="Martin A.A"/>
            <person name="De Silva N."/>
        </authorList>
    </citation>
    <scope>NUCLEOTIDE SEQUENCE</scope>
</reference>
<proteinExistence type="inferred from homology"/>
<sequence>MVSPQFGCFRYTLVIVCLLTVFKLNLCKNSDDLHQMKEMAKNYIIERDVNNYLPEQYDIYKNFDVNSLQKRKNEFIRFGKRKNEFIRFGKRNNVNYESGWNDQISQIYPIYDFIDSNNVHTANKRKNEFIRFG</sequence>
<evidence type="ECO:0000313" key="9">
    <source>
        <dbReference type="WBParaSite" id="SVE_0100900.1"/>
    </source>
</evidence>
<evidence type="ECO:0000256" key="6">
    <source>
        <dbReference type="ARBA" id="ARBA00023320"/>
    </source>
</evidence>
<protein>
    <submittedName>
        <fullName evidence="9">Uncharacterized protein</fullName>
    </submittedName>
</protein>
<name>A0A0K0EWV5_STRVS</name>
<comment type="subcellular location">
    <subcellularLocation>
        <location evidence="1">Secreted</location>
    </subcellularLocation>
</comment>
<accession>A0A0K0EWV5</accession>
<comment type="similarity">
    <text evidence="2">Belongs to the FARP (FMRFamide related peptide) family.</text>
</comment>
<dbReference type="WBParaSite" id="SVE_0100900.1">
    <property type="protein sequence ID" value="SVE_0100900.1"/>
    <property type="gene ID" value="SVE_0100900"/>
</dbReference>
<dbReference type="PANTHER" id="PTHR20986">
    <property type="entry name" value="FMRFAMIDE-RELATED PEPTIDES"/>
    <property type="match status" value="1"/>
</dbReference>
<evidence type="ECO:0000256" key="3">
    <source>
        <dbReference type="ARBA" id="ARBA00022525"/>
    </source>
</evidence>
<keyword evidence="8" id="KW-1185">Reference proteome</keyword>
<dbReference type="Pfam" id="PF01581">
    <property type="entry name" value="FARP"/>
    <property type="match status" value="3"/>
</dbReference>
<keyword evidence="7" id="KW-0732">Signal</keyword>
<dbReference type="AlphaFoldDB" id="A0A0K0EWV5"/>
<keyword evidence="5" id="KW-0027">Amidation</keyword>
<evidence type="ECO:0000256" key="2">
    <source>
        <dbReference type="ARBA" id="ARBA00006356"/>
    </source>
</evidence>
<organism evidence="8 9">
    <name type="scientific">Strongyloides venezuelensis</name>
    <name type="common">Threadworm</name>
    <dbReference type="NCBI Taxonomy" id="75913"/>
    <lineage>
        <taxon>Eukaryota</taxon>
        <taxon>Metazoa</taxon>
        <taxon>Ecdysozoa</taxon>
        <taxon>Nematoda</taxon>
        <taxon>Chromadorea</taxon>
        <taxon>Rhabditida</taxon>
        <taxon>Tylenchina</taxon>
        <taxon>Panagrolaimomorpha</taxon>
        <taxon>Strongyloidoidea</taxon>
        <taxon>Strongyloididae</taxon>
        <taxon>Strongyloides</taxon>
    </lineage>
</organism>
<keyword evidence="4" id="KW-0165">Cleavage on pair of basic residues</keyword>
<dbReference type="PANTHER" id="PTHR20986:SF18">
    <property type="entry name" value="FMRF-LIKE PEPTIDE"/>
    <property type="match status" value="1"/>
</dbReference>
<keyword evidence="3" id="KW-0964">Secreted</keyword>
<keyword evidence="6" id="KW-0527">Neuropeptide</keyword>
<dbReference type="InterPro" id="IPR002544">
    <property type="entry name" value="FMRFamid-related_peptide-like"/>
</dbReference>
<feature type="chain" id="PRO_5005329050" evidence="7">
    <location>
        <begin position="28"/>
        <end position="133"/>
    </location>
</feature>
<evidence type="ECO:0000256" key="7">
    <source>
        <dbReference type="SAM" id="SignalP"/>
    </source>
</evidence>